<organism evidence="1">
    <name type="scientific">Oryza brachyantha</name>
    <name type="common">malo sina</name>
    <dbReference type="NCBI Taxonomy" id="4533"/>
    <lineage>
        <taxon>Eukaryota</taxon>
        <taxon>Viridiplantae</taxon>
        <taxon>Streptophyta</taxon>
        <taxon>Embryophyta</taxon>
        <taxon>Tracheophyta</taxon>
        <taxon>Spermatophyta</taxon>
        <taxon>Magnoliopsida</taxon>
        <taxon>Liliopsida</taxon>
        <taxon>Poales</taxon>
        <taxon>Poaceae</taxon>
        <taxon>BOP clade</taxon>
        <taxon>Oryzoideae</taxon>
        <taxon>Oryzeae</taxon>
        <taxon>Oryzinae</taxon>
        <taxon>Oryza</taxon>
    </lineage>
</organism>
<reference evidence="1" key="1">
    <citation type="journal article" date="2013" name="Nat. Commun.">
        <title>Whole-genome sequencing of Oryza brachyantha reveals mechanisms underlying Oryza genome evolution.</title>
        <authorList>
            <person name="Chen J."/>
            <person name="Huang Q."/>
            <person name="Gao D."/>
            <person name="Wang J."/>
            <person name="Lang Y."/>
            <person name="Liu T."/>
            <person name="Li B."/>
            <person name="Bai Z."/>
            <person name="Luis Goicoechea J."/>
            <person name="Liang C."/>
            <person name="Chen C."/>
            <person name="Zhang W."/>
            <person name="Sun S."/>
            <person name="Liao Y."/>
            <person name="Zhang X."/>
            <person name="Yang L."/>
            <person name="Song C."/>
            <person name="Wang M."/>
            <person name="Shi J."/>
            <person name="Liu G."/>
            <person name="Liu J."/>
            <person name="Zhou H."/>
            <person name="Zhou W."/>
            <person name="Yu Q."/>
            <person name="An N."/>
            <person name="Chen Y."/>
            <person name="Cai Q."/>
            <person name="Wang B."/>
            <person name="Liu B."/>
            <person name="Min J."/>
            <person name="Huang Y."/>
            <person name="Wu H."/>
            <person name="Li Z."/>
            <person name="Zhang Y."/>
            <person name="Yin Y."/>
            <person name="Song W."/>
            <person name="Jiang J."/>
            <person name="Jackson S.A."/>
            <person name="Wing R.A."/>
            <person name="Wang J."/>
            <person name="Chen M."/>
        </authorList>
    </citation>
    <scope>NUCLEOTIDE SEQUENCE [LARGE SCALE GENOMIC DNA]</scope>
    <source>
        <strain evidence="1">cv. IRGC 101232</strain>
    </source>
</reference>
<accession>J3ND05</accession>
<dbReference type="AlphaFoldDB" id="J3ND05"/>
<dbReference type="Gramene" id="OB12G18630.1">
    <property type="protein sequence ID" value="OB12G18630.1"/>
    <property type="gene ID" value="OB12G18630"/>
</dbReference>
<dbReference type="EnsemblPlants" id="OB12G18630.1">
    <property type="protein sequence ID" value="OB12G18630.1"/>
    <property type="gene ID" value="OB12G18630"/>
</dbReference>
<evidence type="ECO:0000313" key="1">
    <source>
        <dbReference type="EnsemblPlants" id="OB12G18630.1"/>
    </source>
</evidence>
<dbReference type="HOGENOM" id="CLU_2363072_0_0_1"/>
<reference evidence="1" key="2">
    <citation type="submission" date="2013-04" db="UniProtKB">
        <authorList>
            <consortium name="EnsemblPlants"/>
        </authorList>
    </citation>
    <scope>IDENTIFICATION</scope>
</reference>
<dbReference type="Proteomes" id="UP000006038">
    <property type="component" value="Chromosome 12"/>
</dbReference>
<keyword evidence="2" id="KW-1185">Reference proteome</keyword>
<proteinExistence type="predicted"/>
<evidence type="ECO:0000313" key="2">
    <source>
        <dbReference type="Proteomes" id="UP000006038"/>
    </source>
</evidence>
<sequence length="96" mass="9813">MPTRCYLKVLGAVAGLDAAAKTKGGVEIGLVVLAWVANVATEIHELDEAGELGVAHLMARVGRAAGLGVSTGVGAKGATWLSSSCCTLQLGWRHRS</sequence>
<protein>
    <submittedName>
        <fullName evidence="1">Uncharacterized protein</fullName>
    </submittedName>
</protein>
<name>J3ND05_ORYBR</name>